<feature type="domain" description="ABC transporter" evidence="3">
    <location>
        <begin position="20"/>
        <end position="260"/>
    </location>
</feature>
<accession>A0ABV2RE99</accession>
<keyword evidence="5" id="KW-1185">Reference proteome</keyword>
<dbReference type="PANTHER" id="PTHR43158">
    <property type="entry name" value="SKFA PEPTIDE EXPORT ATP-BINDING PROTEIN SKFE"/>
    <property type="match status" value="1"/>
</dbReference>
<dbReference type="PANTHER" id="PTHR43158:SF2">
    <property type="entry name" value="SKFA PEPTIDE EXPORT ATP-BINDING PROTEIN SKFE"/>
    <property type="match status" value="1"/>
</dbReference>
<keyword evidence="1" id="KW-0547">Nucleotide-binding</keyword>
<dbReference type="GO" id="GO:0005524">
    <property type="term" value="F:ATP binding"/>
    <property type="evidence" value="ECO:0007669"/>
    <property type="project" value="UniProtKB-KW"/>
</dbReference>
<dbReference type="RefSeq" id="WP_354089209.1">
    <property type="nucleotide sequence ID" value="NZ_JBEPTF010000002.1"/>
</dbReference>
<reference evidence="4 5" key="1">
    <citation type="submission" date="2024-06" db="EMBL/GenBank/DDBJ databases">
        <title>Sorghum-associated microbial communities from plants grown in Nebraska, USA.</title>
        <authorList>
            <person name="Schachtman D."/>
        </authorList>
    </citation>
    <scope>NUCLEOTIDE SEQUENCE [LARGE SCALE GENOMIC DNA]</scope>
    <source>
        <strain evidence="4 5">2814</strain>
    </source>
</reference>
<organism evidence="4 5">
    <name type="scientific">Brevundimonas faecalis</name>
    <dbReference type="NCBI Taxonomy" id="947378"/>
    <lineage>
        <taxon>Bacteria</taxon>
        <taxon>Pseudomonadati</taxon>
        <taxon>Pseudomonadota</taxon>
        <taxon>Alphaproteobacteria</taxon>
        <taxon>Caulobacterales</taxon>
        <taxon>Caulobacteraceae</taxon>
        <taxon>Brevundimonas</taxon>
    </lineage>
</organism>
<proteinExistence type="predicted"/>
<dbReference type="EMBL" id="JBEPTF010000002">
    <property type="protein sequence ID" value="MET4684252.1"/>
    <property type="molecule type" value="Genomic_DNA"/>
</dbReference>
<evidence type="ECO:0000256" key="2">
    <source>
        <dbReference type="ARBA" id="ARBA00022840"/>
    </source>
</evidence>
<dbReference type="InterPro" id="IPR003593">
    <property type="entry name" value="AAA+_ATPase"/>
</dbReference>
<gene>
    <name evidence="4" type="ORF">ABIE19_002182</name>
</gene>
<dbReference type="PROSITE" id="PS50893">
    <property type="entry name" value="ABC_TRANSPORTER_2"/>
    <property type="match status" value="1"/>
</dbReference>
<evidence type="ECO:0000256" key="1">
    <source>
        <dbReference type="ARBA" id="ARBA00022741"/>
    </source>
</evidence>
<dbReference type="Pfam" id="PF00005">
    <property type="entry name" value="ABC_tran"/>
    <property type="match status" value="1"/>
</dbReference>
<keyword evidence="2 4" id="KW-0067">ATP-binding</keyword>
<evidence type="ECO:0000313" key="4">
    <source>
        <dbReference type="EMBL" id="MET4684252.1"/>
    </source>
</evidence>
<dbReference type="SMART" id="SM00382">
    <property type="entry name" value="AAA"/>
    <property type="match status" value="1"/>
</dbReference>
<sequence>MTDVLAHEPLDGDQAAAPLLEIAHATVARGATHILKDASLTIEHGRHTVILGRNGSGKSTLVKLILHQIHPLHGARVQLFGRDRWDVFELRKQLGFVSPALQADFAGEEPLEVMDAVVSSFFASRGVWRRETVTEEMRALSLEALARVEADHLIGRSMAGLSTGEARRVLIARALVHRPRALLLDEPCAGLDPAARRRFLDGLRPLARDGVTLILVTHHVEEILPEMERVVMMQDGRLARDGSKAELLTDAALSDLFGLPIRVSERGGWFGAEVG</sequence>
<dbReference type="Gene3D" id="3.40.50.300">
    <property type="entry name" value="P-loop containing nucleotide triphosphate hydrolases"/>
    <property type="match status" value="1"/>
</dbReference>
<dbReference type="Proteomes" id="UP001549313">
    <property type="component" value="Unassembled WGS sequence"/>
</dbReference>
<name>A0ABV2RE99_9CAUL</name>
<comment type="caution">
    <text evidence="4">The sequence shown here is derived from an EMBL/GenBank/DDBJ whole genome shotgun (WGS) entry which is preliminary data.</text>
</comment>
<protein>
    <submittedName>
        <fullName evidence="4">Iron complex transport system ATP-binding protein</fullName>
    </submittedName>
</protein>
<dbReference type="InterPro" id="IPR003439">
    <property type="entry name" value="ABC_transporter-like_ATP-bd"/>
</dbReference>
<evidence type="ECO:0000313" key="5">
    <source>
        <dbReference type="Proteomes" id="UP001549313"/>
    </source>
</evidence>
<dbReference type="SUPFAM" id="SSF52540">
    <property type="entry name" value="P-loop containing nucleoside triphosphate hydrolases"/>
    <property type="match status" value="1"/>
</dbReference>
<evidence type="ECO:0000259" key="3">
    <source>
        <dbReference type="PROSITE" id="PS50893"/>
    </source>
</evidence>
<dbReference type="InterPro" id="IPR027417">
    <property type="entry name" value="P-loop_NTPase"/>
</dbReference>